<dbReference type="AlphaFoldDB" id="A0A8D5FEY8"/>
<reference evidence="2" key="1">
    <citation type="submission" date="2020-09" db="EMBL/GenBank/DDBJ databases">
        <title>Desulfogranum mesoprofundum gen. nov., sp. nov., a novel mesophilic, sulfate-reducing chemolithoautotroph isolated from a deep-sea hydrothermal vent chimney in the Suiyo Seamount.</title>
        <authorList>
            <person name="Hashimoto Y."/>
            <person name="Nakagawa S."/>
        </authorList>
    </citation>
    <scope>NUCLEOTIDE SEQUENCE</scope>
    <source>
        <strain evidence="2">KT2</strain>
    </source>
</reference>
<accession>A0A8D5FEY8</accession>
<proteinExistence type="predicted"/>
<name>A0A8D5FEY8_9BACT</name>
<dbReference type="RefSeq" id="WP_228855680.1">
    <property type="nucleotide sequence ID" value="NZ_AP024086.1"/>
</dbReference>
<dbReference type="KEGG" id="dbk:DGMP_01390"/>
<dbReference type="GO" id="GO:0008897">
    <property type="term" value="F:holo-[acyl-carrier-protein] synthase activity"/>
    <property type="evidence" value="ECO:0007669"/>
    <property type="project" value="InterPro"/>
</dbReference>
<evidence type="ECO:0000313" key="3">
    <source>
        <dbReference type="Proteomes" id="UP000826725"/>
    </source>
</evidence>
<evidence type="ECO:0000313" key="2">
    <source>
        <dbReference type="EMBL" id="BCL59446.1"/>
    </source>
</evidence>
<evidence type="ECO:0000259" key="1">
    <source>
        <dbReference type="Pfam" id="PF01648"/>
    </source>
</evidence>
<dbReference type="InterPro" id="IPR008278">
    <property type="entry name" value="4-PPantetheinyl_Trfase_dom"/>
</dbReference>
<dbReference type="Pfam" id="PF01648">
    <property type="entry name" value="ACPS"/>
    <property type="match status" value="1"/>
</dbReference>
<organism evidence="2 3">
    <name type="scientific">Desulfomarina profundi</name>
    <dbReference type="NCBI Taxonomy" id="2772557"/>
    <lineage>
        <taxon>Bacteria</taxon>
        <taxon>Pseudomonadati</taxon>
        <taxon>Thermodesulfobacteriota</taxon>
        <taxon>Desulfobulbia</taxon>
        <taxon>Desulfobulbales</taxon>
        <taxon>Desulfobulbaceae</taxon>
        <taxon>Desulfomarina</taxon>
    </lineage>
</organism>
<dbReference type="EMBL" id="AP024086">
    <property type="protein sequence ID" value="BCL59446.1"/>
    <property type="molecule type" value="Genomic_DNA"/>
</dbReference>
<dbReference type="Proteomes" id="UP000826725">
    <property type="component" value="Chromosome"/>
</dbReference>
<keyword evidence="3" id="KW-1185">Reference proteome</keyword>
<feature type="domain" description="4'-phosphopantetheinyl transferase" evidence="1">
    <location>
        <begin position="131"/>
        <end position="206"/>
    </location>
</feature>
<dbReference type="GO" id="GO:0000287">
    <property type="term" value="F:magnesium ion binding"/>
    <property type="evidence" value="ECO:0007669"/>
    <property type="project" value="InterPro"/>
</dbReference>
<protein>
    <recommendedName>
        <fullName evidence="1">4'-phosphopantetheinyl transferase domain-containing protein</fullName>
    </recommendedName>
</protein>
<sequence>MSADIVQHEIRDFIDEIPASVSCPPVILKLQEDTPRNRKALHENELARLDSYRLTKRRREYLTGRICAKEAVLIYLHACNLPPVSADKIEIVNRENGHPAALLHPLPHLAAPHISISHSKEMATAIASPCPCGIDLQKIEKKLLKVKKRFCSESELGRLAEIAKENELNTLALLWCAKEAIQKRFGHNTMLGFSEIHLQQCVQIKIKPHRFFQLKFFLSKKQAPLLP</sequence>
<gene>
    <name evidence="2" type="ORF">DGMP_01390</name>
</gene>